<feature type="compositionally biased region" description="Low complexity" evidence="1">
    <location>
        <begin position="277"/>
        <end position="298"/>
    </location>
</feature>
<keyword evidence="3" id="KW-1185">Reference proteome</keyword>
<feature type="compositionally biased region" description="Polar residues" evidence="1">
    <location>
        <begin position="1250"/>
        <end position="1266"/>
    </location>
</feature>
<feature type="region of interest" description="Disordered" evidence="1">
    <location>
        <begin position="315"/>
        <end position="366"/>
    </location>
</feature>
<evidence type="ECO:0000256" key="1">
    <source>
        <dbReference type="SAM" id="MobiDB-lite"/>
    </source>
</evidence>
<organism evidence="2 3">
    <name type="scientific">Tritrichomonas foetus</name>
    <dbReference type="NCBI Taxonomy" id="1144522"/>
    <lineage>
        <taxon>Eukaryota</taxon>
        <taxon>Metamonada</taxon>
        <taxon>Parabasalia</taxon>
        <taxon>Tritrichomonadida</taxon>
        <taxon>Tritrichomonadidae</taxon>
        <taxon>Tritrichomonas</taxon>
    </lineage>
</organism>
<evidence type="ECO:0000313" key="3">
    <source>
        <dbReference type="Proteomes" id="UP000179807"/>
    </source>
</evidence>
<dbReference type="Proteomes" id="UP000179807">
    <property type="component" value="Unassembled WGS sequence"/>
</dbReference>
<gene>
    <name evidence="2" type="ORF">TRFO_28793</name>
</gene>
<feature type="region of interest" description="Disordered" evidence="1">
    <location>
        <begin position="710"/>
        <end position="734"/>
    </location>
</feature>
<dbReference type="VEuPathDB" id="TrichDB:TRFO_28793"/>
<feature type="compositionally biased region" description="Polar residues" evidence="1">
    <location>
        <begin position="315"/>
        <end position="347"/>
    </location>
</feature>
<protein>
    <submittedName>
        <fullName evidence="2">Uncharacterized protein</fullName>
    </submittedName>
</protein>
<evidence type="ECO:0000313" key="2">
    <source>
        <dbReference type="EMBL" id="OHT03889.1"/>
    </source>
</evidence>
<feature type="region of interest" description="Disordered" evidence="1">
    <location>
        <begin position="277"/>
        <end position="300"/>
    </location>
</feature>
<feature type="region of interest" description="Disordered" evidence="1">
    <location>
        <begin position="1250"/>
        <end position="1275"/>
    </location>
</feature>
<dbReference type="RefSeq" id="XP_068357025.1">
    <property type="nucleotide sequence ID" value="XM_068506389.1"/>
</dbReference>
<name>A0A1J4JXL0_9EUKA</name>
<accession>A0A1J4JXL0</accession>
<proteinExistence type="predicted"/>
<sequence length="1493" mass="174456">MNDHSFHLFHDKFFTRGLPSMSLADVLRSSQECLHDGIAPKILIVDSPLNLEFLRTQILKGLENQAEFIVVNSTIIIISENYTDILNSLNDFSINTLSIFLNSQKADQYRKKDFAPIDEYFYLCFEENDTYQFNQIISSMNPADIQMSEDNKKHFYGFENLETLYSAYQEIIYQMNKIIWAIPAEVIIVQTFIQKPKLYYIKFIERDNNEVNRILSSFPTIIDIQRNVNNPNTNEISTFVGFNNLKYICDFFLTISNNHAVDSIETITEKVEDTIHSQNQNNIPNSNGNSNFSPNKSNEYCHNIDVKNLQTSKNFSNKKQYSYSENENSPNHKNTKFQNSFSSQENDQTNRNDEEKVPKIENPLKANNHDKTTFKAIPGLFYLYFSEKTHQIQPYQEKPKEMVFSVSPEDLQRNFHFLGDSNIYTFLGFKDRESQMAAIRSSGLLVVASRNIAYELKPKVIENYNKKLAKADLSKEKFVFQPIDNLFYIYFYEKPHGYSAHQFKPNTNLFGCEGIADVQRGFHFPNDHRAFTFLGFSSLDARKNANYPGIKANAIGFKIYTLNHEAFQSIHPKDSQSPNITNDNEQVSDKEAVFKPKEGLFYLYFIERFYVGEPSCEIPNSSLYTIKHISDLQRSYTFVNGDNTKYTFIGFSDMKSIKYNLYSNKVLRGNALNEIIKIYDCNETKSRNNEQDVNDKIYVLQDKSDQKEIEVEEEEDEEEENFEQIQESKRKLDSSNFETIEQQNSKLKILQQNLAHLINSELSQQKLQLECVRYNVFVPKENLCYIYFEEKENVRPKESIQSDKPLFRIKNLIDSQRSYYLPDSSSQKVYTFLGFSKRRFMMNAIETSNLKSNAVDQAIMEYIPLPSEESNFDTNSNPENIQKEVIQKPNNPSQQIQAVQKHVKRKKNPNNDFSKNPDLFYIQFTEKYPDKIKEGQTPFYDIYNIDDIQRMVIFEHSISTFIGFTSKPRASAIFKQLQNNTNEVCDVVPLFEIIDQNSYNNVSSMNNSNVQVQSSVIINQNHTQSNDKDMFFEPKNGFYYLYVVDSNKSAPAKFVKNYYYGVSNITDIQRQHILKSDGKKYTFLGFSSQNDLYLAKSLIGNSFPRNFIYENGTNIFMKIEKPEKCKTDNDKSIHYLIPKTNEIISSNKTSSHVLSVEKPPAPLPKPEATSDIIPRNSYTFEKPSSKNDQEFKKLTFENTHEIKPKIELSQKKILANETKASTKSEGFSVEKPIKKENPFDCTNRFESLKSESNYTQTPASKGNTYDIQPPIKKPPISLKPKTEEVNFIPKQDMFYLYFEEKDNKTKIINYKKSSLYGINSFSDLQRRKKLEDSNTLFTFIGFNTHEKLIDGINVLQERWIPDINIFENTEAYRNFMDEAKSGLIFVKKPGLRYFYFNEDDYILDYDSPNLGFNNVDDIQRNVNTENFTRKTYVGFKSHQYYLKAKKKLEENNKDNFIEIHHRVPFHQIIQNQMIFNYLLQNNLDYDYDDDEYY</sequence>
<dbReference type="GeneID" id="94841093"/>
<feature type="compositionally biased region" description="Acidic residues" evidence="1">
    <location>
        <begin position="710"/>
        <end position="722"/>
    </location>
</feature>
<dbReference type="EMBL" id="MLAK01000814">
    <property type="protein sequence ID" value="OHT03889.1"/>
    <property type="molecule type" value="Genomic_DNA"/>
</dbReference>
<comment type="caution">
    <text evidence="2">The sequence shown here is derived from an EMBL/GenBank/DDBJ whole genome shotgun (WGS) entry which is preliminary data.</text>
</comment>
<feature type="compositionally biased region" description="Basic and acidic residues" evidence="1">
    <location>
        <begin position="348"/>
        <end position="359"/>
    </location>
</feature>
<reference evidence="2" key="1">
    <citation type="submission" date="2016-10" db="EMBL/GenBank/DDBJ databases">
        <authorList>
            <person name="Benchimol M."/>
            <person name="Almeida L.G."/>
            <person name="Vasconcelos A.T."/>
            <person name="Perreira-Neves A."/>
            <person name="Rosa I.A."/>
            <person name="Tasca T."/>
            <person name="Bogo M.R."/>
            <person name="de Souza W."/>
        </authorList>
    </citation>
    <scope>NUCLEOTIDE SEQUENCE [LARGE SCALE GENOMIC DNA]</scope>
    <source>
        <strain evidence="2">K</strain>
    </source>
</reference>